<comment type="similarity">
    <text evidence="1">Belongs to the helicase family. RecQ subfamily.</text>
</comment>
<evidence type="ECO:0000259" key="11">
    <source>
        <dbReference type="PROSITE" id="PS51192"/>
    </source>
</evidence>
<evidence type="ECO:0000256" key="6">
    <source>
        <dbReference type="ARBA" id="ARBA00023125"/>
    </source>
</evidence>
<dbReference type="RefSeq" id="WP_078672252.1">
    <property type="nucleotide sequence ID" value="NZ_FUWZ01000005.1"/>
</dbReference>
<dbReference type="GO" id="GO:0043138">
    <property type="term" value="F:3'-5' DNA helicase activity"/>
    <property type="evidence" value="ECO:0007669"/>
    <property type="project" value="UniProtKB-EC"/>
</dbReference>
<dbReference type="EC" id="5.6.2.4" evidence="9"/>
<evidence type="ECO:0000256" key="8">
    <source>
        <dbReference type="ARBA" id="ARBA00034617"/>
    </source>
</evidence>
<dbReference type="Pfam" id="PF13538">
    <property type="entry name" value="UvrD_C_2"/>
    <property type="match status" value="1"/>
</dbReference>
<keyword evidence="3 10" id="KW-0378">Hydrolase</keyword>
<dbReference type="GO" id="GO:0016787">
    <property type="term" value="F:hydrolase activity"/>
    <property type="evidence" value="ECO:0007669"/>
    <property type="project" value="UniProtKB-UniRule"/>
</dbReference>
<evidence type="ECO:0000259" key="13">
    <source>
        <dbReference type="PROSITE" id="PS51198"/>
    </source>
</evidence>
<evidence type="ECO:0000256" key="2">
    <source>
        <dbReference type="ARBA" id="ARBA00022741"/>
    </source>
</evidence>
<dbReference type="Proteomes" id="UP000190367">
    <property type="component" value="Unassembled WGS sequence"/>
</dbReference>
<evidence type="ECO:0000256" key="9">
    <source>
        <dbReference type="ARBA" id="ARBA00034808"/>
    </source>
</evidence>
<dbReference type="PROSITE" id="PS51194">
    <property type="entry name" value="HELICASE_CTER"/>
    <property type="match status" value="1"/>
</dbReference>
<dbReference type="Pfam" id="PF13245">
    <property type="entry name" value="AAA_19"/>
    <property type="match status" value="1"/>
</dbReference>
<evidence type="ECO:0000256" key="3">
    <source>
        <dbReference type="ARBA" id="ARBA00022801"/>
    </source>
</evidence>
<evidence type="ECO:0000256" key="7">
    <source>
        <dbReference type="ARBA" id="ARBA00023235"/>
    </source>
</evidence>
<accession>A0A1T4TM18</accession>
<gene>
    <name evidence="14" type="ORF">SAMN04488128_105456</name>
</gene>
<evidence type="ECO:0000259" key="12">
    <source>
        <dbReference type="PROSITE" id="PS51194"/>
    </source>
</evidence>
<feature type="domain" description="Helicase C-terminal" evidence="12">
    <location>
        <begin position="477"/>
        <end position="624"/>
    </location>
</feature>
<evidence type="ECO:0000313" key="14">
    <source>
        <dbReference type="EMBL" id="SKA41500.1"/>
    </source>
</evidence>
<dbReference type="Gene3D" id="3.40.50.300">
    <property type="entry name" value="P-loop containing nucleotide triphosphate hydrolases"/>
    <property type="match status" value="4"/>
</dbReference>
<dbReference type="InterPro" id="IPR011545">
    <property type="entry name" value="DEAD/DEAH_box_helicase_dom"/>
</dbReference>
<proteinExistence type="inferred from homology"/>
<evidence type="ECO:0000256" key="5">
    <source>
        <dbReference type="ARBA" id="ARBA00022840"/>
    </source>
</evidence>
<dbReference type="InterPro" id="IPR014001">
    <property type="entry name" value="Helicase_ATP-bd"/>
</dbReference>
<dbReference type="PROSITE" id="PS51198">
    <property type="entry name" value="UVRD_HELICASE_ATP_BIND"/>
    <property type="match status" value="1"/>
</dbReference>
<dbReference type="PANTHER" id="PTHR13710:SF105">
    <property type="entry name" value="ATP-DEPENDENT DNA HELICASE Q1"/>
    <property type="match status" value="1"/>
</dbReference>
<dbReference type="OrthoDB" id="9763310at2"/>
<dbReference type="GO" id="GO:0006310">
    <property type="term" value="P:DNA recombination"/>
    <property type="evidence" value="ECO:0007669"/>
    <property type="project" value="InterPro"/>
</dbReference>
<reference evidence="15" key="1">
    <citation type="submission" date="2017-02" db="EMBL/GenBank/DDBJ databases">
        <authorList>
            <person name="Varghese N."/>
            <person name="Submissions S."/>
        </authorList>
    </citation>
    <scope>NUCLEOTIDE SEQUENCE [LARGE SCALE GENOMIC DNA]</scope>
    <source>
        <strain evidence="15">DSM 22224</strain>
    </source>
</reference>
<feature type="binding site" evidence="10">
    <location>
        <begin position="1060"/>
        <end position="1067"/>
    </location>
    <ligand>
        <name>ATP</name>
        <dbReference type="ChEBI" id="CHEBI:30616"/>
    </ligand>
</feature>
<dbReference type="EMBL" id="FUWZ01000005">
    <property type="protein sequence ID" value="SKA41500.1"/>
    <property type="molecule type" value="Genomic_DNA"/>
</dbReference>
<dbReference type="InterPro" id="IPR027417">
    <property type="entry name" value="P-loop_NTPase"/>
</dbReference>
<dbReference type="InterPro" id="IPR014016">
    <property type="entry name" value="UvrD-like_ATP-bd"/>
</dbReference>
<dbReference type="NCBIfam" id="TIGR00614">
    <property type="entry name" value="recQ_fam"/>
    <property type="match status" value="1"/>
</dbReference>
<feature type="domain" description="UvrD-like helicase ATP-binding" evidence="13">
    <location>
        <begin position="1039"/>
        <end position="1370"/>
    </location>
</feature>
<keyword evidence="4 10" id="KW-0347">Helicase</keyword>
<evidence type="ECO:0000313" key="15">
    <source>
        <dbReference type="Proteomes" id="UP000190367"/>
    </source>
</evidence>
<protein>
    <recommendedName>
        <fullName evidence="9">DNA 3'-5' helicase</fullName>
        <ecNumber evidence="9">5.6.2.4</ecNumber>
    </recommendedName>
</protein>
<dbReference type="GO" id="GO:0005694">
    <property type="term" value="C:chromosome"/>
    <property type="evidence" value="ECO:0007669"/>
    <property type="project" value="TreeGrafter"/>
</dbReference>
<dbReference type="Pfam" id="PF00271">
    <property type="entry name" value="Helicase_C"/>
    <property type="match status" value="1"/>
</dbReference>
<dbReference type="SUPFAM" id="SSF52540">
    <property type="entry name" value="P-loop containing nucleoside triphosphate hydrolases"/>
    <property type="match status" value="2"/>
</dbReference>
<dbReference type="GO" id="GO:0006281">
    <property type="term" value="P:DNA repair"/>
    <property type="evidence" value="ECO:0007669"/>
    <property type="project" value="TreeGrafter"/>
</dbReference>
<keyword evidence="5 10" id="KW-0067">ATP-binding</keyword>
<dbReference type="GO" id="GO:0003677">
    <property type="term" value="F:DNA binding"/>
    <property type="evidence" value="ECO:0007669"/>
    <property type="project" value="UniProtKB-KW"/>
</dbReference>
<dbReference type="Pfam" id="PF13361">
    <property type="entry name" value="UvrD_C"/>
    <property type="match status" value="1"/>
</dbReference>
<evidence type="ECO:0000256" key="4">
    <source>
        <dbReference type="ARBA" id="ARBA00022806"/>
    </source>
</evidence>
<dbReference type="STRING" id="634771.SAMN04488128_105456"/>
<dbReference type="SUPFAM" id="SSF53098">
    <property type="entry name" value="Ribonuclease H-like"/>
    <property type="match status" value="1"/>
</dbReference>
<comment type="catalytic activity">
    <reaction evidence="8">
        <text>Couples ATP hydrolysis with the unwinding of duplex DNA by translocating in the 3'-5' direction.</text>
        <dbReference type="EC" id="5.6.2.4"/>
    </reaction>
</comment>
<dbReference type="CDD" id="cd17920">
    <property type="entry name" value="DEXHc_RecQ"/>
    <property type="match status" value="1"/>
</dbReference>
<dbReference type="InterPro" id="IPR012337">
    <property type="entry name" value="RNaseH-like_sf"/>
</dbReference>
<keyword evidence="2 10" id="KW-0547">Nucleotide-binding</keyword>
<evidence type="ECO:0000256" key="1">
    <source>
        <dbReference type="ARBA" id="ARBA00005446"/>
    </source>
</evidence>
<dbReference type="InterPro" id="IPR014017">
    <property type="entry name" value="DNA_helicase_UvrD-like_C"/>
</dbReference>
<organism evidence="14 15">
    <name type="scientific">Chitinophaga eiseniae</name>
    <dbReference type="NCBI Taxonomy" id="634771"/>
    <lineage>
        <taxon>Bacteria</taxon>
        <taxon>Pseudomonadati</taxon>
        <taxon>Bacteroidota</taxon>
        <taxon>Chitinophagia</taxon>
        <taxon>Chitinophagales</taxon>
        <taxon>Chitinophagaceae</taxon>
        <taxon>Chitinophaga</taxon>
    </lineage>
</organism>
<dbReference type="InterPro" id="IPR004589">
    <property type="entry name" value="DNA_helicase_ATP-dep_RecQ"/>
</dbReference>
<dbReference type="PANTHER" id="PTHR13710">
    <property type="entry name" value="DNA HELICASE RECQ FAMILY MEMBER"/>
    <property type="match status" value="1"/>
</dbReference>
<dbReference type="SMART" id="SM00490">
    <property type="entry name" value="HELICc"/>
    <property type="match status" value="1"/>
</dbReference>
<sequence>MKSVVFVDTEVTRIPLKVSDIGAIKNNGATFHAASPGEFAHFIQGCEYVVGQNIFHHDLRYIRSAVAGAAIIDTLYWSPLLFPEKLHHALLKDEKLKEGELNNPLADAIKAKELFDKETQAFRELDNKMQQLFYQLLGNNTGFGAFFQFLEYHAPVEMAVDKLVQETFNGHICAAADLRRLVAEHPVELAYGLALVRAGNSLPITPPWVLLRFPAVTRVMYLLRGRPCVHGCTYCNRAQDPLLTLQRRFLRNEFRVFDGEPLQEKAMRAAIRGESILAIFPTGGGKSITFQVPALMAGENVRGLTVVISPLQSLMKDQVDKLEEAHITEAVTINGLLDPVERAKSFERVEDGSASLLYISPESLRSKTIERLLLGRKIDRFVIDEAHCFSAWGQDFRVDYLYIGDFIREFQRKRGTEEAIPVSCFTATAKQNVIADIRHYFKEKLGLDLKLFRAGGDRKNLQFMVWYKQSDQEKYQMLRDLIENKPYPTIVYTTRTKTTVQLAERLSKDGFQALPYHGRMEQHEKIANQNAFMHDDVKVMVATSAFGMGVDKKDVKMVIHYEISDSLENYVQEAGRAGRDEHLTAECHVLFCETDLDRHFTMLNQSKLHIREIAQLWKAMKELTYYRPTVFTSPLELARKAGWDENVRDVETRVLTGIAALEEAAYLKRKQNMPRVFANSILSRSAQEAIEQVNHSARFDVKEKEWAARILRNLFGSKHRRSHINDETESRIDYLSDRLGIRKEDVIQVVNLLREEKILADAKDLTAFVRSRDHRNRSQAIAESYASLENYLLSAFNEEEQLLHMKKLSEEAGLKGIPDATPARIKKLLNLWAIRGWIKRQHQGHHGHQFTVQCMMPQETLEQKLEQQHVLASFIIQYLYEKAAPDKTREEVLVEFSVQELKTAFEKVPRLFPVTVSSQDIENALFYLSRIESIKMEGGFLVLYNRLCIERLELDNKRRYKQDDYKKLQQFYHGKMQQVHIVGEYARLMIEAPAQARQFVADYFEMNYASFIQKYFKGHRQQELKRNITPAKYRQLMGELSPQQREIFDDDKSQYIVVAAGPGSGKTKLLAHKLASLVLMEDIKYEQLLMVTFSRAAATVFKQRLTSLIHSAARFIEIKTFHSYCFDLLGKMGTLEKSGQVIREAVEKIKSGEVEASRITKAVLVIDEAQDMDEQEFALVEALLEHNEDMRVIAVGDDDQNIYAFRGSSAEYLERLLSRQGAVKYELTENYRSCSNLVAFANAFAETISRRLKQRPLTAYQQHNGELRITRYTGRHLIMPLVNDILRAGLKGTTCVLTTTNEEAMQITGLLLRNNMPARLIQDNEGFSLLNLAEMNFFMSCLSKAEADHRISDESWAEAKHALVRHYGRSLHYDACLAMIHSFEHAYPRVKYRSDLEVLLKESSLADFYQEGQRILVSTIHKAKGKEFDNTFLLLAGARATTDEVKRQLFVGITRSRYHLSIHTNDVTFDGLTAGQPSVVFDDQSYTAPPEIVWCLSYKDVHLDSFISEQAAIGTLVSGDELGVCDNGCQTPDGRLIVKFSSNCLGRINEWKGKGYFPKKARINFIVLWKKAQQTFLIILPELLLETRPASNPV</sequence>
<keyword evidence="6" id="KW-0238">DNA-binding</keyword>
<dbReference type="InterPro" id="IPR001650">
    <property type="entry name" value="Helicase_C-like"/>
</dbReference>
<dbReference type="Pfam" id="PF00270">
    <property type="entry name" value="DEAD"/>
    <property type="match status" value="1"/>
</dbReference>
<dbReference type="GO" id="GO:0009378">
    <property type="term" value="F:four-way junction helicase activity"/>
    <property type="evidence" value="ECO:0007669"/>
    <property type="project" value="TreeGrafter"/>
</dbReference>
<dbReference type="SMART" id="SM00487">
    <property type="entry name" value="DEXDc"/>
    <property type="match status" value="1"/>
</dbReference>
<evidence type="ECO:0000256" key="10">
    <source>
        <dbReference type="PROSITE-ProRule" id="PRU00560"/>
    </source>
</evidence>
<name>A0A1T4TM18_9BACT</name>
<dbReference type="CDD" id="cd17932">
    <property type="entry name" value="DEXQc_UvrD"/>
    <property type="match status" value="1"/>
</dbReference>
<dbReference type="GO" id="GO:0005737">
    <property type="term" value="C:cytoplasm"/>
    <property type="evidence" value="ECO:0007669"/>
    <property type="project" value="TreeGrafter"/>
</dbReference>
<dbReference type="InterPro" id="IPR027785">
    <property type="entry name" value="UvrD-like_helicase_C"/>
</dbReference>
<feature type="domain" description="Helicase ATP-binding" evidence="11">
    <location>
        <begin position="267"/>
        <end position="447"/>
    </location>
</feature>
<keyword evidence="7" id="KW-0413">Isomerase</keyword>
<keyword evidence="15" id="KW-1185">Reference proteome</keyword>
<dbReference type="GO" id="GO:0005524">
    <property type="term" value="F:ATP binding"/>
    <property type="evidence" value="ECO:0007669"/>
    <property type="project" value="UniProtKB-UniRule"/>
</dbReference>
<dbReference type="PROSITE" id="PS51192">
    <property type="entry name" value="HELICASE_ATP_BIND_1"/>
    <property type="match status" value="1"/>
</dbReference>